<evidence type="ECO:0000313" key="1">
    <source>
        <dbReference type="EMBL" id="KIL56995.1"/>
    </source>
</evidence>
<dbReference type="HOGENOM" id="CLU_2775413_0_0_1"/>
<dbReference type="Proteomes" id="UP000054549">
    <property type="component" value="Unassembled WGS sequence"/>
</dbReference>
<sequence>MRVHSMSSAHNPLRLPRSISVIVRFTQVRILSSKSINVICNRFWRYSMVHTCTVLVSSGDCILTLQEVS</sequence>
<evidence type="ECO:0000313" key="2">
    <source>
        <dbReference type="Proteomes" id="UP000054549"/>
    </source>
</evidence>
<name>A0A0C2S307_AMAMK</name>
<organism evidence="1 2">
    <name type="scientific">Amanita muscaria (strain Koide BX008)</name>
    <dbReference type="NCBI Taxonomy" id="946122"/>
    <lineage>
        <taxon>Eukaryota</taxon>
        <taxon>Fungi</taxon>
        <taxon>Dikarya</taxon>
        <taxon>Basidiomycota</taxon>
        <taxon>Agaricomycotina</taxon>
        <taxon>Agaricomycetes</taxon>
        <taxon>Agaricomycetidae</taxon>
        <taxon>Agaricales</taxon>
        <taxon>Pluteineae</taxon>
        <taxon>Amanitaceae</taxon>
        <taxon>Amanita</taxon>
    </lineage>
</organism>
<keyword evidence="2" id="KW-1185">Reference proteome</keyword>
<proteinExistence type="predicted"/>
<protein>
    <submittedName>
        <fullName evidence="1">Uncharacterized protein</fullName>
    </submittedName>
</protein>
<dbReference type="AlphaFoldDB" id="A0A0C2S307"/>
<dbReference type="EMBL" id="KN818388">
    <property type="protein sequence ID" value="KIL56995.1"/>
    <property type="molecule type" value="Genomic_DNA"/>
</dbReference>
<reference evidence="1 2" key="1">
    <citation type="submission" date="2014-04" db="EMBL/GenBank/DDBJ databases">
        <title>Evolutionary Origins and Diversification of the Mycorrhizal Mutualists.</title>
        <authorList>
            <consortium name="DOE Joint Genome Institute"/>
            <consortium name="Mycorrhizal Genomics Consortium"/>
            <person name="Kohler A."/>
            <person name="Kuo A."/>
            <person name="Nagy L.G."/>
            <person name="Floudas D."/>
            <person name="Copeland A."/>
            <person name="Barry K.W."/>
            <person name="Cichocki N."/>
            <person name="Veneault-Fourrey C."/>
            <person name="LaButti K."/>
            <person name="Lindquist E.A."/>
            <person name="Lipzen A."/>
            <person name="Lundell T."/>
            <person name="Morin E."/>
            <person name="Murat C."/>
            <person name="Riley R."/>
            <person name="Ohm R."/>
            <person name="Sun H."/>
            <person name="Tunlid A."/>
            <person name="Henrissat B."/>
            <person name="Grigoriev I.V."/>
            <person name="Hibbett D.S."/>
            <person name="Martin F."/>
        </authorList>
    </citation>
    <scope>NUCLEOTIDE SEQUENCE [LARGE SCALE GENOMIC DNA]</scope>
    <source>
        <strain evidence="1 2">Koide BX008</strain>
    </source>
</reference>
<dbReference type="InParanoid" id="A0A0C2S307"/>
<accession>A0A0C2S307</accession>
<gene>
    <name evidence="1" type="ORF">M378DRAFT_423269</name>
</gene>